<feature type="domain" description="ABC-2 type transporter transmembrane" evidence="6">
    <location>
        <begin position="19"/>
        <end position="371"/>
    </location>
</feature>
<comment type="caution">
    <text evidence="7">The sequence shown here is derived from an EMBL/GenBank/DDBJ whole genome shotgun (WGS) entry which is preliminary data.</text>
</comment>
<dbReference type="GO" id="GO:0140359">
    <property type="term" value="F:ABC-type transporter activity"/>
    <property type="evidence" value="ECO:0007669"/>
    <property type="project" value="InterPro"/>
</dbReference>
<evidence type="ECO:0000259" key="6">
    <source>
        <dbReference type="Pfam" id="PF12698"/>
    </source>
</evidence>
<evidence type="ECO:0000256" key="2">
    <source>
        <dbReference type="ARBA" id="ARBA00022692"/>
    </source>
</evidence>
<dbReference type="PANTHER" id="PTHR43027:SF1">
    <property type="entry name" value="DOXORUBICIN RESISTANCE ABC TRANSPORTER PERMEASE PROTEIN DRRC-RELATED"/>
    <property type="match status" value="1"/>
</dbReference>
<accession>A0AAE3L002</accession>
<name>A0AAE3L002_9FIRM</name>
<feature type="transmembrane region" description="Helical" evidence="5">
    <location>
        <begin position="295"/>
        <end position="313"/>
    </location>
</feature>
<dbReference type="AlphaFoldDB" id="A0AAE3L002"/>
<dbReference type="Pfam" id="PF12698">
    <property type="entry name" value="ABC2_membrane_3"/>
    <property type="match status" value="1"/>
</dbReference>
<dbReference type="Proteomes" id="UP001205748">
    <property type="component" value="Unassembled WGS sequence"/>
</dbReference>
<evidence type="ECO:0000256" key="4">
    <source>
        <dbReference type="ARBA" id="ARBA00023136"/>
    </source>
</evidence>
<sequence length="381" mass="43093">MIRLYGTRLKSLGRDRSNVFWTFLFPIILATLFNLALGNIYNTEAFHSIEVALVENDNYSYMKEFEKTLEDTTIENHGEDTKLFKVTKSDEDQAKTLLNNNKVIGYIEPGKEMNLVVKSSGIQQTIVKSFLEKYSQTLNTLESIGRTSPQSYGQALEDIGHLSSYISEVNLGKNPPDIILNFYYALIAMACLFGSFWGLKEIVSIQGDLSWKGARINITPLHKIKLLLCNMLAALTIHLIGILLLLAYLSLVLKIDFGKNLGYILLTCFMSCMLGISLGAMVGTLTKKNADFKNSVLAAIVMFSCFLAGLMMVEMKHIVATKLPFLQYLNPAHLITDAFYSLYYYETYSRFSLNIVLMLGYSLLFSLITYLLVRRMQYESL</sequence>
<dbReference type="RefSeq" id="WP_257531889.1">
    <property type="nucleotide sequence ID" value="NZ_JANKAS010000010.1"/>
</dbReference>
<evidence type="ECO:0000256" key="5">
    <source>
        <dbReference type="SAM" id="Phobius"/>
    </source>
</evidence>
<feature type="transmembrane region" description="Helical" evidence="5">
    <location>
        <begin position="178"/>
        <end position="199"/>
    </location>
</feature>
<keyword evidence="8" id="KW-1185">Reference proteome</keyword>
<dbReference type="InterPro" id="IPR052902">
    <property type="entry name" value="ABC-2_transporter"/>
</dbReference>
<keyword evidence="2 5" id="KW-0812">Transmembrane</keyword>
<dbReference type="EMBL" id="JANKAS010000010">
    <property type="protein sequence ID" value="MCR1899476.1"/>
    <property type="molecule type" value="Genomic_DNA"/>
</dbReference>
<proteinExistence type="predicted"/>
<reference evidence="7" key="1">
    <citation type="submission" date="2022-07" db="EMBL/GenBank/DDBJ databases">
        <title>Enhanced cultured diversity of the mouse gut microbiota enables custom-made synthetic communities.</title>
        <authorList>
            <person name="Afrizal A."/>
        </authorList>
    </citation>
    <scope>NUCLEOTIDE SEQUENCE</scope>
    <source>
        <strain evidence="7">DSM 28593</strain>
    </source>
</reference>
<protein>
    <submittedName>
        <fullName evidence="7">ABC transporter permease</fullName>
    </submittedName>
</protein>
<feature type="transmembrane region" description="Helical" evidence="5">
    <location>
        <begin position="351"/>
        <end position="373"/>
    </location>
</feature>
<dbReference type="GO" id="GO:0016020">
    <property type="term" value="C:membrane"/>
    <property type="evidence" value="ECO:0007669"/>
    <property type="project" value="UniProtKB-SubCell"/>
</dbReference>
<evidence type="ECO:0000313" key="7">
    <source>
        <dbReference type="EMBL" id="MCR1899476.1"/>
    </source>
</evidence>
<dbReference type="InterPro" id="IPR013525">
    <property type="entry name" value="ABC2_TM"/>
</dbReference>
<keyword evidence="4 5" id="KW-0472">Membrane</keyword>
<organism evidence="7 8">
    <name type="scientific">Irregularibacter muris</name>
    <dbReference type="NCBI Taxonomy" id="1796619"/>
    <lineage>
        <taxon>Bacteria</taxon>
        <taxon>Bacillati</taxon>
        <taxon>Bacillota</taxon>
        <taxon>Clostridia</taxon>
        <taxon>Eubacteriales</taxon>
        <taxon>Eubacteriaceae</taxon>
        <taxon>Irregularibacter</taxon>
    </lineage>
</organism>
<feature type="transmembrane region" description="Helical" evidence="5">
    <location>
        <begin position="231"/>
        <end position="251"/>
    </location>
</feature>
<evidence type="ECO:0000256" key="1">
    <source>
        <dbReference type="ARBA" id="ARBA00004141"/>
    </source>
</evidence>
<feature type="transmembrane region" description="Helical" evidence="5">
    <location>
        <begin position="263"/>
        <end position="283"/>
    </location>
</feature>
<evidence type="ECO:0000256" key="3">
    <source>
        <dbReference type="ARBA" id="ARBA00022989"/>
    </source>
</evidence>
<gene>
    <name evidence="7" type="ORF">NSA47_10815</name>
</gene>
<comment type="subcellular location">
    <subcellularLocation>
        <location evidence="1">Membrane</location>
        <topology evidence="1">Multi-pass membrane protein</topology>
    </subcellularLocation>
</comment>
<dbReference type="PANTHER" id="PTHR43027">
    <property type="entry name" value="DOXORUBICIN RESISTANCE ABC TRANSPORTER PERMEASE PROTEIN DRRC-RELATED"/>
    <property type="match status" value="1"/>
</dbReference>
<feature type="transmembrane region" description="Helical" evidence="5">
    <location>
        <begin position="20"/>
        <end position="41"/>
    </location>
</feature>
<evidence type="ECO:0000313" key="8">
    <source>
        <dbReference type="Proteomes" id="UP001205748"/>
    </source>
</evidence>
<keyword evidence="3 5" id="KW-1133">Transmembrane helix</keyword>